<dbReference type="Proteomes" id="UP000758603">
    <property type="component" value="Unassembled WGS sequence"/>
</dbReference>
<protein>
    <submittedName>
        <fullName evidence="2">Uncharacterized protein</fullName>
    </submittedName>
</protein>
<dbReference type="AlphaFoldDB" id="A0A9P8RQX1"/>
<feature type="transmembrane region" description="Helical" evidence="1">
    <location>
        <begin position="188"/>
        <end position="209"/>
    </location>
</feature>
<organism evidence="2 3">
    <name type="scientific">Truncatella angustata</name>
    <dbReference type="NCBI Taxonomy" id="152316"/>
    <lineage>
        <taxon>Eukaryota</taxon>
        <taxon>Fungi</taxon>
        <taxon>Dikarya</taxon>
        <taxon>Ascomycota</taxon>
        <taxon>Pezizomycotina</taxon>
        <taxon>Sordariomycetes</taxon>
        <taxon>Xylariomycetidae</taxon>
        <taxon>Amphisphaeriales</taxon>
        <taxon>Sporocadaceae</taxon>
        <taxon>Truncatella</taxon>
    </lineage>
</organism>
<keyword evidence="3" id="KW-1185">Reference proteome</keyword>
<feature type="transmembrane region" description="Helical" evidence="1">
    <location>
        <begin position="119"/>
        <end position="140"/>
    </location>
</feature>
<evidence type="ECO:0000313" key="2">
    <source>
        <dbReference type="EMBL" id="KAH6647863.1"/>
    </source>
</evidence>
<keyword evidence="1" id="KW-0472">Membrane</keyword>
<comment type="caution">
    <text evidence="2">The sequence shown here is derived from an EMBL/GenBank/DDBJ whole genome shotgun (WGS) entry which is preliminary data.</text>
</comment>
<feature type="transmembrane region" description="Helical" evidence="1">
    <location>
        <begin position="12"/>
        <end position="34"/>
    </location>
</feature>
<dbReference type="RefSeq" id="XP_045954375.1">
    <property type="nucleotide sequence ID" value="XM_046109284.1"/>
</dbReference>
<feature type="transmembrane region" description="Helical" evidence="1">
    <location>
        <begin position="70"/>
        <end position="87"/>
    </location>
</feature>
<name>A0A9P8RQX1_9PEZI</name>
<keyword evidence="1" id="KW-0812">Transmembrane</keyword>
<dbReference type="EMBL" id="JAGPXC010000008">
    <property type="protein sequence ID" value="KAH6647863.1"/>
    <property type="molecule type" value="Genomic_DNA"/>
</dbReference>
<feature type="transmembrane region" description="Helical" evidence="1">
    <location>
        <begin position="161"/>
        <end position="182"/>
    </location>
</feature>
<accession>A0A9P8RQX1</accession>
<reference evidence="2" key="1">
    <citation type="journal article" date="2021" name="Nat. Commun.">
        <title>Genetic determinants of endophytism in the Arabidopsis root mycobiome.</title>
        <authorList>
            <person name="Mesny F."/>
            <person name="Miyauchi S."/>
            <person name="Thiergart T."/>
            <person name="Pickel B."/>
            <person name="Atanasova L."/>
            <person name="Karlsson M."/>
            <person name="Huettel B."/>
            <person name="Barry K.W."/>
            <person name="Haridas S."/>
            <person name="Chen C."/>
            <person name="Bauer D."/>
            <person name="Andreopoulos W."/>
            <person name="Pangilinan J."/>
            <person name="LaButti K."/>
            <person name="Riley R."/>
            <person name="Lipzen A."/>
            <person name="Clum A."/>
            <person name="Drula E."/>
            <person name="Henrissat B."/>
            <person name="Kohler A."/>
            <person name="Grigoriev I.V."/>
            <person name="Martin F.M."/>
            <person name="Hacquard S."/>
        </authorList>
    </citation>
    <scope>NUCLEOTIDE SEQUENCE</scope>
    <source>
        <strain evidence="2">MPI-SDFR-AT-0073</strain>
    </source>
</reference>
<sequence length="235" mass="26318">MTMMLGGGDYDIAYAALIGILIFGSLILFIGYVLLDISSVFAFSSIHDIGPGILLSWGTGLRIRPILQWVAYRVAFIEIVLLLVKLGDYETYYTYLYKAKTRGRSRIIDIVHYRYVYCAYTYLLLVAATGLLSLSIMVMFQTRKNVGHHQSVKLQLAASTLFWVPNVWYLISISVFSLAGIYPGRRELILEAILGPWLQFVVLAILTTIGRNKMGGLYSTSHNAANKLDHSAYNG</sequence>
<gene>
    <name evidence="2" type="ORF">BKA67DRAFT_694846</name>
</gene>
<proteinExistence type="predicted"/>
<evidence type="ECO:0000256" key="1">
    <source>
        <dbReference type="SAM" id="Phobius"/>
    </source>
</evidence>
<dbReference type="GeneID" id="70138175"/>
<keyword evidence="1" id="KW-1133">Transmembrane helix</keyword>
<evidence type="ECO:0000313" key="3">
    <source>
        <dbReference type="Proteomes" id="UP000758603"/>
    </source>
</evidence>